<evidence type="ECO:0000313" key="1">
    <source>
        <dbReference type="EMBL" id="ORY94278.1"/>
    </source>
</evidence>
<dbReference type="InterPro" id="IPR032675">
    <property type="entry name" value="LRR_dom_sf"/>
</dbReference>
<dbReference type="InParanoid" id="A0A1Y2G547"/>
<gene>
    <name evidence="1" type="ORF">BCR41DRAFT_426968</name>
</gene>
<name>A0A1Y2G547_9FUNG</name>
<comment type="caution">
    <text evidence="1">The sequence shown here is derived from an EMBL/GenBank/DDBJ whole genome shotgun (WGS) entry which is preliminary data.</text>
</comment>
<evidence type="ECO:0000313" key="2">
    <source>
        <dbReference type="Proteomes" id="UP000193648"/>
    </source>
</evidence>
<accession>A0A1Y2G547</accession>
<dbReference type="RefSeq" id="XP_021875221.1">
    <property type="nucleotide sequence ID" value="XM_022030806.1"/>
</dbReference>
<dbReference type="Gene3D" id="3.80.10.10">
    <property type="entry name" value="Ribonuclease Inhibitor"/>
    <property type="match status" value="1"/>
</dbReference>
<sequence length="407" mass="46860">MTGDIKLNPLEIPEIISLVGDFLGQDDIINWRALQNNKEHIEELHFFIRLSEDYRSLKDCSRLKRVSYQIPTHSSISNDLLELIKTHRTTITHFSVMYEYSGLGEIWEVLLECTNLRILEINSSNIIEEEVDLFFRVCKKLRRLEIHTVTVSHLPANFLSDDTDTFVFPIVKLIVDNIQILNPPYPHTSSYCLGMWTRRCPGLASLLFYPPQGLTDLRLLHAHNCEFGQLSMRELLAEEQEVLEDGYIRLKGSRATVKEITCGAEWASTGLIHLAIDLEADVNQETTEGMEMQRVVFRQIGRLTRLRILELTDWFSQSEKIKTLDLRLRAGLDELVDLKSLLNLFFLRDKHQQMQLEDATWILVVPSFQYQRLLGCAVGNGLAIMELLERPLPSSHHAQEAGWPVGH</sequence>
<dbReference type="Proteomes" id="UP000193648">
    <property type="component" value="Unassembled WGS sequence"/>
</dbReference>
<dbReference type="EMBL" id="MCFF01000090">
    <property type="protein sequence ID" value="ORY94278.1"/>
    <property type="molecule type" value="Genomic_DNA"/>
</dbReference>
<dbReference type="SUPFAM" id="SSF52047">
    <property type="entry name" value="RNI-like"/>
    <property type="match status" value="1"/>
</dbReference>
<organism evidence="1 2">
    <name type="scientific">Lobosporangium transversale</name>
    <dbReference type="NCBI Taxonomy" id="64571"/>
    <lineage>
        <taxon>Eukaryota</taxon>
        <taxon>Fungi</taxon>
        <taxon>Fungi incertae sedis</taxon>
        <taxon>Mucoromycota</taxon>
        <taxon>Mortierellomycotina</taxon>
        <taxon>Mortierellomycetes</taxon>
        <taxon>Mortierellales</taxon>
        <taxon>Mortierellaceae</taxon>
        <taxon>Lobosporangium</taxon>
    </lineage>
</organism>
<dbReference type="AlphaFoldDB" id="A0A1Y2G547"/>
<protein>
    <recommendedName>
        <fullName evidence="3">F-box domain-containing protein</fullName>
    </recommendedName>
</protein>
<dbReference type="GeneID" id="33572647"/>
<evidence type="ECO:0008006" key="3">
    <source>
        <dbReference type="Google" id="ProtNLM"/>
    </source>
</evidence>
<reference evidence="1 2" key="1">
    <citation type="submission" date="2016-07" db="EMBL/GenBank/DDBJ databases">
        <title>Pervasive Adenine N6-methylation of Active Genes in Fungi.</title>
        <authorList>
            <consortium name="DOE Joint Genome Institute"/>
            <person name="Mondo S.J."/>
            <person name="Dannebaum R.O."/>
            <person name="Kuo R.C."/>
            <person name="Labutti K."/>
            <person name="Haridas S."/>
            <person name="Kuo A."/>
            <person name="Salamov A."/>
            <person name="Ahrendt S.R."/>
            <person name="Lipzen A."/>
            <person name="Sullivan W."/>
            <person name="Andreopoulos W.B."/>
            <person name="Clum A."/>
            <person name="Lindquist E."/>
            <person name="Daum C."/>
            <person name="Ramamoorthy G.K."/>
            <person name="Gryganskyi A."/>
            <person name="Culley D."/>
            <person name="Magnuson J.K."/>
            <person name="James T.Y."/>
            <person name="O'Malley M.A."/>
            <person name="Stajich J.E."/>
            <person name="Spatafora J.W."/>
            <person name="Visel A."/>
            <person name="Grigoriev I.V."/>
        </authorList>
    </citation>
    <scope>NUCLEOTIDE SEQUENCE [LARGE SCALE GENOMIC DNA]</scope>
    <source>
        <strain evidence="1 2">NRRL 3116</strain>
    </source>
</reference>
<proteinExistence type="predicted"/>
<keyword evidence="2" id="KW-1185">Reference proteome</keyword>